<gene>
    <name evidence="2" type="ORF">H8S07_00100</name>
</gene>
<dbReference type="InterPro" id="IPR001160">
    <property type="entry name" value="Peptidase_M20C"/>
</dbReference>
<dbReference type="PANTHER" id="PTHR43501:SF1">
    <property type="entry name" value="CYTOSOL NON-SPECIFIC DIPEPTIDASE"/>
    <property type="match status" value="1"/>
</dbReference>
<proteinExistence type="predicted"/>
<name>A0ABR7EQR9_9FIRM</name>
<dbReference type="NCBIfam" id="TIGR01893">
    <property type="entry name" value="aa-his-dipept"/>
    <property type="match status" value="1"/>
</dbReference>
<sequence>MAVLENLEPKKVFHFFEEISKVPRGTFDTKKISDFCVEFAKERNLEYIQDDTNNVIIKKPGTAGYENSDPVIIQGHLDMVCEKRPGSTHDFKKDGLELYVEDGFVKAKDTTLGADDGIAVAMAMALLDSDDIPHPPIEAVFTIDEETGMYGAIALDFSNLKGKTLINVDSEIEGILTTGCAGGINIEARIPFHREKMDGTEVLVKVHGLLGGHSGMEIDKQRGNANKMMGRLLDAVSKEVKFHMVSINGGSKDNVIARNCEAVLLVAESDIEKVKKCTDQMREIWTAEFVGEEPTLELDVEVKGQTTMDAFDDEATDHIITYIIISPNGLVEFSRSLKGLVETSLNMGVVSTDEDHVKVRYQMRSSFESKKQEMRAEIERCCKAVGAEAVINGEYPAWQYNPESKLQKLMSDIYEDMYGKKAVVFATHSGLECGFFMDKCPGLDCVSMGPDMLDVHSFNEKLDIASTERTWDYLKAILAKLK</sequence>
<dbReference type="Gene3D" id="3.40.630.10">
    <property type="entry name" value="Zn peptidases"/>
    <property type="match status" value="2"/>
</dbReference>
<dbReference type="Proteomes" id="UP000647235">
    <property type="component" value="Unassembled WGS sequence"/>
</dbReference>
<organism evidence="2 3">
    <name type="scientific">Dorea hominis</name>
    <dbReference type="NCBI Taxonomy" id="2763040"/>
    <lineage>
        <taxon>Bacteria</taxon>
        <taxon>Bacillati</taxon>
        <taxon>Bacillota</taxon>
        <taxon>Clostridia</taxon>
        <taxon>Lachnospirales</taxon>
        <taxon>Lachnospiraceae</taxon>
        <taxon>Dorea</taxon>
    </lineage>
</organism>
<dbReference type="RefSeq" id="WP_021860467.1">
    <property type="nucleotide sequence ID" value="NZ_JACOOY010000001.1"/>
</dbReference>
<comment type="caution">
    <text evidence="2">The sequence shown here is derived from an EMBL/GenBank/DDBJ whole genome shotgun (WGS) entry which is preliminary data.</text>
</comment>
<dbReference type="PRINTS" id="PR00934">
    <property type="entry name" value="XHISDIPTASE"/>
</dbReference>
<feature type="domain" description="Peptidase M20 dimerisation" evidence="1">
    <location>
        <begin position="207"/>
        <end position="288"/>
    </location>
</feature>
<dbReference type="Pfam" id="PF01546">
    <property type="entry name" value="Peptidase_M20"/>
    <property type="match status" value="1"/>
</dbReference>
<evidence type="ECO:0000259" key="1">
    <source>
        <dbReference type="Pfam" id="PF07687"/>
    </source>
</evidence>
<dbReference type="SUPFAM" id="SSF53187">
    <property type="entry name" value="Zn-dependent exopeptidases"/>
    <property type="match status" value="1"/>
</dbReference>
<accession>A0ABR7EQR9</accession>
<dbReference type="PIRSF" id="PIRSF016599">
    <property type="entry name" value="Xaa-His_dipept"/>
    <property type="match status" value="1"/>
</dbReference>
<reference evidence="2 3" key="1">
    <citation type="submission" date="2020-08" db="EMBL/GenBank/DDBJ databases">
        <title>Genome public.</title>
        <authorList>
            <person name="Liu C."/>
            <person name="Sun Q."/>
        </authorList>
    </citation>
    <scope>NUCLEOTIDE SEQUENCE [LARGE SCALE GENOMIC DNA]</scope>
    <source>
        <strain evidence="2 3">NSJ-36</strain>
    </source>
</reference>
<protein>
    <submittedName>
        <fullName evidence="2">Aminoacyl-histidine dipeptidase</fullName>
    </submittedName>
</protein>
<evidence type="ECO:0000313" key="2">
    <source>
        <dbReference type="EMBL" id="MBC5663692.1"/>
    </source>
</evidence>
<dbReference type="PANTHER" id="PTHR43501">
    <property type="entry name" value="CYTOSOL NON-SPECIFIC DIPEPTIDASE"/>
    <property type="match status" value="1"/>
</dbReference>
<dbReference type="EMBL" id="JACOOY010000001">
    <property type="protein sequence ID" value="MBC5663692.1"/>
    <property type="molecule type" value="Genomic_DNA"/>
</dbReference>
<evidence type="ECO:0000313" key="3">
    <source>
        <dbReference type="Proteomes" id="UP000647235"/>
    </source>
</evidence>
<dbReference type="CDD" id="cd03890">
    <property type="entry name" value="M20_pepD"/>
    <property type="match status" value="1"/>
</dbReference>
<dbReference type="InterPro" id="IPR002933">
    <property type="entry name" value="Peptidase_M20"/>
</dbReference>
<dbReference type="InterPro" id="IPR011650">
    <property type="entry name" value="Peptidase_M20_dimer"/>
</dbReference>
<keyword evidence="3" id="KW-1185">Reference proteome</keyword>
<dbReference type="Pfam" id="PF07687">
    <property type="entry name" value="M20_dimer"/>
    <property type="match status" value="1"/>
</dbReference>